<comment type="caution">
    <text evidence="11">The sequence shown here is derived from an EMBL/GenBank/DDBJ whole genome shotgun (WGS) entry which is preliminary data.</text>
</comment>
<dbReference type="PANTHER" id="PTHR43284">
    <property type="entry name" value="ASPARAGINE SYNTHETASE (GLUTAMINE-HYDROLYZING)"/>
    <property type="match status" value="1"/>
</dbReference>
<sequence length="542" mass="57901">MGFVVGPGRTDCPVEVDGWRAAGEVTLHDEPAVRAGLARAGAPAPDGCGDLELLVRSFLRLGGDGLRAANGMFTVALSRNDELVLVRDHVGARTAYYALTPRGWAAGSSLRLLRDHVVPAGFGWRVDLPAVTTFLTFAYLPGSETLVEGVAELLPGRITRLGPGGTVASESFWEPRERIDASMDAPVRLREALERATAARLPTGRPVAVTLSGGIDSSLVTALAAKLHTHPVHTYSISFGDELPNELAYSGLVAAHCGTAHRVLRVDGARVAGRLAETVALLDNPVGDPLTVPNLVLAEAMAADGMAVALNGEGGDPVFGGPKNVPMLMFELHRDDPSPEARAEAYLRSYRKCGEDLPRLLTPAVHAALAGAPSPSRHVRPYLDGPMTAQLNRLLHTNLRTKGAHHILPKVGRLTAAHGIEARAPLFDAAVVDLAFAVPPRLKLVDGQEKWVLKQAVADLLPDTIVHRPKSGMRVPVQQWLRGPLRDLAHDALLSRSSADRGVLRCEVVAGWLAGRGSVHARHGAKLWLVLTLELWLRAHVD</sequence>
<feature type="domain" description="Glutamine amidotransferase type-2" evidence="10">
    <location>
        <begin position="29"/>
        <end position="113"/>
    </location>
</feature>
<dbReference type="EC" id="6.3.5.4" evidence="3"/>
<keyword evidence="6" id="KW-0061">Asparagine biosynthesis</keyword>
<reference evidence="11 12" key="1">
    <citation type="submission" date="2019-06" db="EMBL/GenBank/DDBJ databases">
        <title>Sequencing the genomes of 1000 actinobacteria strains.</title>
        <authorList>
            <person name="Klenk H.-P."/>
        </authorList>
    </citation>
    <scope>NUCLEOTIDE SEQUENCE [LARGE SCALE GENOMIC DNA]</scope>
    <source>
        <strain evidence="11 12">DSM 45671</strain>
    </source>
</reference>
<dbReference type="InterPro" id="IPR006426">
    <property type="entry name" value="Asn_synth_AEB"/>
</dbReference>
<dbReference type="PANTHER" id="PTHR43284:SF1">
    <property type="entry name" value="ASPARAGINE SYNTHETASE"/>
    <property type="match status" value="1"/>
</dbReference>
<dbReference type="EMBL" id="VIWU01000001">
    <property type="protein sequence ID" value="TWF79434.1"/>
    <property type="molecule type" value="Genomic_DNA"/>
</dbReference>
<name>A0A561SX53_9PSEU</name>
<protein>
    <recommendedName>
        <fullName evidence="3">asparagine synthase (glutamine-hydrolyzing)</fullName>
        <ecNumber evidence="3">6.3.5.4</ecNumber>
    </recommendedName>
</protein>
<dbReference type="InterPro" id="IPR001962">
    <property type="entry name" value="Asn_synthase"/>
</dbReference>
<evidence type="ECO:0000256" key="5">
    <source>
        <dbReference type="ARBA" id="ARBA00022840"/>
    </source>
</evidence>
<feature type="site" description="Important for beta-aspartyl-AMP intermediate formation" evidence="8">
    <location>
        <position position="313"/>
    </location>
</feature>
<gene>
    <name evidence="11" type="ORF">FHX44_115367</name>
</gene>
<dbReference type="InterPro" id="IPR014729">
    <property type="entry name" value="Rossmann-like_a/b/a_fold"/>
</dbReference>
<proteinExistence type="inferred from homology"/>
<dbReference type="SUPFAM" id="SSF52402">
    <property type="entry name" value="Adenine nucleotide alpha hydrolases-like"/>
    <property type="match status" value="1"/>
</dbReference>
<dbReference type="Proteomes" id="UP000321261">
    <property type="component" value="Unassembled WGS sequence"/>
</dbReference>
<organism evidence="11 12">
    <name type="scientific">Pseudonocardia hierapolitana</name>
    <dbReference type="NCBI Taxonomy" id="1128676"/>
    <lineage>
        <taxon>Bacteria</taxon>
        <taxon>Bacillati</taxon>
        <taxon>Actinomycetota</taxon>
        <taxon>Actinomycetes</taxon>
        <taxon>Pseudonocardiales</taxon>
        <taxon>Pseudonocardiaceae</taxon>
        <taxon>Pseudonocardia</taxon>
    </lineage>
</organism>
<evidence type="ECO:0000256" key="7">
    <source>
        <dbReference type="ARBA" id="ARBA00048741"/>
    </source>
</evidence>
<dbReference type="Pfam" id="PF00733">
    <property type="entry name" value="Asn_synthase"/>
    <property type="match status" value="1"/>
</dbReference>
<evidence type="ECO:0000259" key="10">
    <source>
        <dbReference type="Pfam" id="PF13537"/>
    </source>
</evidence>
<dbReference type="Gene3D" id="3.60.20.10">
    <property type="entry name" value="Glutamine Phosphoribosylpyrophosphate, subunit 1, domain 1"/>
    <property type="match status" value="1"/>
</dbReference>
<evidence type="ECO:0000313" key="12">
    <source>
        <dbReference type="Proteomes" id="UP000321261"/>
    </source>
</evidence>
<keyword evidence="4" id="KW-0547">Nucleotide-binding</keyword>
<dbReference type="SUPFAM" id="SSF56235">
    <property type="entry name" value="N-terminal nucleophile aminohydrolases (Ntn hydrolases)"/>
    <property type="match status" value="1"/>
</dbReference>
<comment type="catalytic activity">
    <reaction evidence="7">
        <text>L-aspartate + L-glutamine + ATP + H2O = L-asparagine + L-glutamate + AMP + diphosphate + H(+)</text>
        <dbReference type="Rhea" id="RHEA:12228"/>
        <dbReference type="ChEBI" id="CHEBI:15377"/>
        <dbReference type="ChEBI" id="CHEBI:15378"/>
        <dbReference type="ChEBI" id="CHEBI:29985"/>
        <dbReference type="ChEBI" id="CHEBI:29991"/>
        <dbReference type="ChEBI" id="CHEBI:30616"/>
        <dbReference type="ChEBI" id="CHEBI:33019"/>
        <dbReference type="ChEBI" id="CHEBI:58048"/>
        <dbReference type="ChEBI" id="CHEBI:58359"/>
        <dbReference type="ChEBI" id="CHEBI:456215"/>
        <dbReference type="EC" id="6.3.5.4"/>
    </reaction>
</comment>
<comment type="pathway">
    <text evidence="1">Amino-acid biosynthesis; L-asparagine biosynthesis; L-asparagine from L-aspartate (L-Gln route): step 1/1.</text>
</comment>
<dbReference type="AlphaFoldDB" id="A0A561SX53"/>
<dbReference type="GO" id="GO:0006529">
    <property type="term" value="P:asparagine biosynthetic process"/>
    <property type="evidence" value="ECO:0007669"/>
    <property type="project" value="UniProtKB-KW"/>
</dbReference>
<dbReference type="Gene3D" id="3.40.50.620">
    <property type="entry name" value="HUPs"/>
    <property type="match status" value="1"/>
</dbReference>
<evidence type="ECO:0000256" key="3">
    <source>
        <dbReference type="ARBA" id="ARBA00012737"/>
    </source>
</evidence>
<dbReference type="GO" id="GO:0004066">
    <property type="term" value="F:asparagine synthase (glutamine-hydrolyzing) activity"/>
    <property type="evidence" value="ECO:0007669"/>
    <property type="project" value="UniProtKB-EC"/>
</dbReference>
<evidence type="ECO:0000256" key="6">
    <source>
        <dbReference type="ARBA" id="ARBA00022888"/>
    </source>
</evidence>
<dbReference type="GO" id="GO:0005829">
    <property type="term" value="C:cytosol"/>
    <property type="evidence" value="ECO:0007669"/>
    <property type="project" value="TreeGrafter"/>
</dbReference>
<comment type="similarity">
    <text evidence="2">Belongs to the asparagine synthetase family.</text>
</comment>
<keyword evidence="6" id="KW-0028">Amino-acid biosynthesis</keyword>
<dbReference type="InterPro" id="IPR017932">
    <property type="entry name" value="GATase_2_dom"/>
</dbReference>
<evidence type="ECO:0000313" key="11">
    <source>
        <dbReference type="EMBL" id="TWF79434.1"/>
    </source>
</evidence>
<feature type="domain" description="Asparagine synthetase" evidence="9">
    <location>
        <begin position="189"/>
        <end position="538"/>
    </location>
</feature>
<evidence type="ECO:0000256" key="2">
    <source>
        <dbReference type="ARBA" id="ARBA00005752"/>
    </source>
</evidence>
<keyword evidence="5" id="KW-0067">ATP-binding</keyword>
<dbReference type="GO" id="GO:0005524">
    <property type="term" value="F:ATP binding"/>
    <property type="evidence" value="ECO:0007669"/>
    <property type="project" value="UniProtKB-KW"/>
</dbReference>
<dbReference type="RefSeq" id="WP_147258295.1">
    <property type="nucleotide sequence ID" value="NZ_VIWU01000001.1"/>
</dbReference>
<evidence type="ECO:0000256" key="8">
    <source>
        <dbReference type="PIRSR" id="PIRSR001589-3"/>
    </source>
</evidence>
<dbReference type="InterPro" id="IPR029055">
    <property type="entry name" value="Ntn_hydrolases_N"/>
</dbReference>
<dbReference type="PIRSF" id="PIRSF001589">
    <property type="entry name" value="Asn_synthetase_glu-h"/>
    <property type="match status" value="1"/>
</dbReference>
<dbReference type="OrthoDB" id="9763290at2"/>
<evidence type="ECO:0000259" key="9">
    <source>
        <dbReference type="Pfam" id="PF00733"/>
    </source>
</evidence>
<evidence type="ECO:0000256" key="4">
    <source>
        <dbReference type="ARBA" id="ARBA00022741"/>
    </source>
</evidence>
<evidence type="ECO:0000256" key="1">
    <source>
        <dbReference type="ARBA" id="ARBA00005187"/>
    </source>
</evidence>
<dbReference type="Pfam" id="PF13537">
    <property type="entry name" value="GATase_7"/>
    <property type="match status" value="1"/>
</dbReference>
<dbReference type="CDD" id="cd01991">
    <property type="entry name" value="Asn_synthase_B_C"/>
    <property type="match status" value="1"/>
</dbReference>
<accession>A0A561SX53</accession>
<dbReference type="InterPro" id="IPR051786">
    <property type="entry name" value="ASN_synthetase/amidase"/>
</dbReference>
<keyword evidence="12" id="KW-1185">Reference proteome</keyword>